<reference evidence="7 8" key="1">
    <citation type="submission" date="2023-10" db="EMBL/GenBank/DDBJ databases">
        <title>Genome-Wide Identification Analysis in wild type Solanum Pinnatisectum Reveals Some Genes Defensing Phytophthora Infestans.</title>
        <authorList>
            <person name="Sun C."/>
        </authorList>
    </citation>
    <scope>NUCLEOTIDE SEQUENCE [LARGE SCALE GENOMIC DNA]</scope>
    <source>
        <strain evidence="7">LQN</strain>
        <tissue evidence="7">Leaf</tissue>
    </source>
</reference>
<comment type="caution">
    <text evidence="7">The sequence shown here is derived from an EMBL/GenBank/DDBJ whole genome shotgun (WGS) entry which is preliminary data.</text>
</comment>
<keyword evidence="3" id="KW-0479">Metal-binding</keyword>
<dbReference type="InterPro" id="IPR001128">
    <property type="entry name" value="Cyt_P450"/>
</dbReference>
<dbReference type="EMBL" id="JAWPEI010000008">
    <property type="protein sequence ID" value="KAK4718073.1"/>
    <property type="molecule type" value="Genomic_DNA"/>
</dbReference>
<dbReference type="PRINTS" id="PR00463">
    <property type="entry name" value="EP450I"/>
</dbReference>
<dbReference type="InterPro" id="IPR052306">
    <property type="entry name" value="CYP450_71D"/>
</dbReference>
<dbReference type="InterPro" id="IPR002401">
    <property type="entry name" value="Cyt_P450_E_grp-I"/>
</dbReference>
<proteinExistence type="inferred from homology"/>
<evidence type="ECO:0000313" key="7">
    <source>
        <dbReference type="EMBL" id="KAK4718073.1"/>
    </source>
</evidence>
<evidence type="ECO:0000256" key="4">
    <source>
        <dbReference type="ARBA" id="ARBA00023002"/>
    </source>
</evidence>
<keyword evidence="2" id="KW-0349">Heme</keyword>
<keyword evidence="5" id="KW-0408">Iron</keyword>
<dbReference type="GO" id="GO:0016705">
    <property type="term" value="F:oxidoreductase activity, acting on paired donors, with incorporation or reduction of molecular oxygen"/>
    <property type="evidence" value="ECO:0007669"/>
    <property type="project" value="InterPro"/>
</dbReference>
<dbReference type="InterPro" id="IPR036396">
    <property type="entry name" value="Cyt_P450_sf"/>
</dbReference>
<dbReference type="Proteomes" id="UP001311915">
    <property type="component" value="Unassembled WGS sequence"/>
</dbReference>
<dbReference type="Gene3D" id="1.10.630.10">
    <property type="entry name" value="Cytochrome P450"/>
    <property type="match status" value="1"/>
</dbReference>
<keyword evidence="8" id="KW-1185">Reference proteome</keyword>
<dbReference type="GO" id="GO:0020037">
    <property type="term" value="F:heme binding"/>
    <property type="evidence" value="ECO:0007669"/>
    <property type="project" value="InterPro"/>
</dbReference>
<evidence type="ECO:0000313" key="8">
    <source>
        <dbReference type="Proteomes" id="UP001311915"/>
    </source>
</evidence>
<dbReference type="Pfam" id="PF00067">
    <property type="entry name" value="p450"/>
    <property type="match status" value="1"/>
</dbReference>
<evidence type="ECO:0008006" key="9">
    <source>
        <dbReference type="Google" id="ProtNLM"/>
    </source>
</evidence>
<sequence length="285" mass="32746">MVKSFGGIRKDEILSLVSSICSTGSSPINMTEKIFWFSNSVTCRTAFGKRFKDREKLIKLLKDIFILVSGFDVADLFPSWKFLHKLSGAESRLMNVHKKVDEIMEDILNEHLENTATKNKGTVEFGDEDLVDVLLRLMEDAELECPITNDHIKAVILDLFVARSETSAAITIWVLSEMMKNPNIIAKAQKELRQVFKGKKNYYNEENLEKLIYLNLVIKETLRLHTPVPLLPLENVGSKQILMDAPYLLKLGYWLMHGHLREIQKVGMILNVLYKRDLRILLLIL</sequence>
<dbReference type="PANTHER" id="PTHR47953:SF16">
    <property type="entry name" value="CYTOCHROME P450 71D8"/>
    <property type="match status" value="1"/>
</dbReference>
<comment type="similarity">
    <text evidence="1">Belongs to the cytochrome P450 family.</text>
</comment>
<dbReference type="PANTHER" id="PTHR47953">
    <property type="entry name" value="OS08G0105600 PROTEIN"/>
    <property type="match status" value="1"/>
</dbReference>
<accession>A0AAV9KXG9</accession>
<keyword evidence="4" id="KW-0560">Oxidoreductase</keyword>
<evidence type="ECO:0000256" key="5">
    <source>
        <dbReference type="ARBA" id="ARBA00023004"/>
    </source>
</evidence>
<name>A0AAV9KXG9_9SOLN</name>
<keyword evidence="6" id="KW-0503">Monooxygenase</keyword>
<dbReference type="GO" id="GO:0004497">
    <property type="term" value="F:monooxygenase activity"/>
    <property type="evidence" value="ECO:0007669"/>
    <property type="project" value="UniProtKB-KW"/>
</dbReference>
<evidence type="ECO:0000256" key="2">
    <source>
        <dbReference type="ARBA" id="ARBA00022617"/>
    </source>
</evidence>
<evidence type="ECO:0000256" key="3">
    <source>
        <dbReference type="ARBA" id="ARBA00022723"/>
    </source>
</evidence>
<protein>
    <recommendedName>
        <fullName evidence="9">Cytochrome P450</fullName>
    </recommendedName>
</protein>
<dbReference type="AlphaFoldDB" id="A0AAV9KXG9"/>
<evidence type="ECO:0000256" key="6">
    <source>
        <dbReference type="ARBA" id="ARBA00023033"/>
    </source>
</evidence>
<gene>
    <name evidence="7" type="ORF">R3W88_016411</name>
</gene>
<evidence type="ECO:0000256" key="1">
    <source>
        <dbReference type="ARBA" id="ARBA00010617"/>
    </source>
</evidence>
<dbReference type="SUPFAM" id="SSF48264">
    <property type="entry name" value="Cytochrome P450"/>
    <property type="match status" value="1"/>
</dbReference>
<organism evidence="7 8">
    <name type="scientific">Solanum pinnatisectum</name>
    <name type="common">tansyleaf nightshade</name>
    <dbReference type="NCBI Taxonomy" id="50273"/>
    <lineage>
        <taxon>Eukaryota</taxon>
        <taxon>Viridiplantae</taxon>
        <taxon>Streptophyta</taxon>
        <taxon>Embryophyta</taxon>
        <taxon>Tracheophyta</taxon>
        <taxon>Spermatophyta</taxon>
        <taxon>Magnoliopsida</taxon>
        <taxon>eudicotyledons</taxon>
        <taxon>Gunneridae</taxon>
        <taxon>Pentapetalae</taxon>
        <taxon>asterids</taxon>
        <taxon>lamiids</taxon>
        <taxon>Solanales</taxon>
        <taxon>Solanaceae</taxon>
        <taxon>Solanoideae</taxon>
        <taxon>Solaneae</taxon>
        <taxon>Solanum</taxon>
    </lineage>
</organism>
<dbReference type="GO" id="GO:0005506">
    <property type="term" value="F:iron ion binding"/>
    <property type="evidence" value="ECO:0007669"/>
    <property type="project" value="InterPro"/>
</dbReference>